<dbReference type="EMBL" id="GBXM01041931">
    <property type="protein sequence ID" value="JAH66646.1"/>
    <property type="molecule type" value="Transcribed_RNA"/>
</dbReference>
<proteinExistence type="predicted"/>
<reference evidence="1" key="1">
    <citation type="submission" date="2014-11" db="EMBL/GenBank/DDBJ databases">
        <authorList>
            <person name="Amaro Gonzalez C."/>
        </authorList>
    </citation>
    <scope>NUCLEOTIDE SEQUENCE</scope>
</reference>
<accession>A0A0E9ULM0</accession>
<organism evidence="1">
    <name type="scientific">Anguilla anguilla</name>
    <name type="common">European freshwater eel</name>
    <name type="synonym">Muraena anguilla</name>
    <dbReference type="NCBI Taxonomy" id="7936"/>
    <lineage>
        <taxon>Eukaryota</taxon>
        <taxon>Metazoa</taxon>
        <taxon>Chordata</taxon>
        <taxon>Craniata</taxon>
        <taxon>Vertebrata</taxon>
        <taxon>Euteleostomi</taxon>
        <taxon>Actinopterygii</taxon>
        <taxon>Neopterygii</taxon>
        <taxon>Teleostei</taxon>
        <taxon>Anguilliformes</taxon>
        <taxon>Anguillidae</taxon>
        <taxon>Anguilla</taxon>
    </lineage>
</organism>
<name>A0A0E9ULM0_ANGAN</name>
<evidence type="ECO:0000313" key="1">
    <source>
        <dbReference type="EMBL" id="JAH66646.1"/>
    </source>
</evidence>
<reference evidence="1" key="2">
    <citation type="journal article" date="2015" name="Fish Shellfish Immunol.">
        <title>Early steps in the European eel (Anguilla anguilla)-Vibrio vulnificus interaction in the gills: Role of the RtxA13 toxin.</title>
        <authorList>
            <person name="Callol A."/>
            <person name="Pajuelo D."/>
            <person name="Ebbesson L."/>
            <person name="Teles M."/>
            <person name="MacKenzie S."/>
            <person name="Amaro C."/>
        </authorList>
    </citation>
    <scope>NUCLEOTIDE SEQUENCE</scope>
</reference>
<protein>
    <submittedName>
        <fullName evidence="1">Uncharacterized protein</fullName>
    </submittedName>
</protein>
<sequence length="14" mass="1741">MTSLLKMMIYYFSL</sequence>